<proteinExistence type="predicted"/>
<evidence type="ECO:0000313" key="3">
    <source>
        <dbReference type="WBParaSite" id="ACRNAN_scaffold160.g26680.t1"/>
    </source>
</evidence>
<dbReference type="AlphaFoldDB" id="A0A914D0C0"/>
<dbReference type="InterPro" id="IPR000182">
    <property type="entry name" value="GNAT_dom"/>
</dbReference>
<accession>A0A914D0C0</accession>
<evidence type="ECO:0000259" key="1">
    <source>
        <dbReference type="PROSITE" id="PS51186"/>
    </source>
</evidence>
<dbReference type="PROSITE" id="PS51186">
    <property type="entry name" value="GNAT"/>
    <property type="match status" value="1"/>
</dbReference>
<dbReference type="WBParaSite" id="ACRNAN_scaffold160.g26680.t1">
    <property type="protein sequence ID" value="ACRNAN_scaffold160.g26680.t1"/>
    <property type="gene ID" value="ACRNAN_scaffold160.g26680"/>
</dbReference>
<dbReference type="Proteomes" id="UP000887540">
    <property type="component" value="Unplaced"/>
</dbReference>
<feature type="domain" description="N-acetyltransferase" evidence="1">
    <location>
        <begin position="3"/>
        <end position="161"/>
    </location>
</feature>
<name>A0A914D0C0_9BILA</name>
<dbReference type="GO" id="GO:0016747">
    <property type="term" value="F:acyltransferase activity, transferring groups other than amino-acyl groups"/>
    <property type="evidence" value="ECO:0007669"/>
    <property type="project" value="InterPro"/>
</dbReference>
<dbReference type="InterPro" id="IPR016181">
    <property type="entry name" value="Acyl_CoA_acyltransferase"/>
</dbReference>
<sequence>MDIIYRPLEFSDLYEYKNLLSSLFSKGFVGVLFKELCDNPNGYFFAQGAFVEDKLVGFIVGIKEYGKVRQLSEFENGLCAVTGKQLANVPAVVVHENFHRKRIGLTLLNNFLAKIPDSATFVYVPHTNLAAQHFLETAGFCANATLRKFYDEFEDALVFMK</sequence>
<evidence type="ECO:0000313" key="2">
    <source>
        <dbReference type="Proteomes" id="UP000887540"/>
    </source>
</evidence>
<dbReference type="Gene3D" id="3.40.630.30">
    <property type="match status" value="1"/>
</dbReference>
<organism evidence="2 3">
    <name type="scientific">Acrobeloides nanus</name>
    <dbReference type="NCBI Taxonomy" id="290746"/>
    <lineage>
        <taxon>Eukaryota</taxon>
        <taxon>Metazoa</taxon>
        <taxon>Ecdysozoa</taxon>
        <taxon>Nematoda</taxon>
        <taxon>Chromadorea</taxon>
        <taxon>Rhabditida</taxon>
        <taxon>Tylenchina</taxon>
        <taxon>Cephalobomorpha</taxon>
        <taxon>Cephaloboidea</taxon>
        <taxon>Cephalobidae</taxon>
        <taxon>Acrobeloides</taxon>
    </lineage>
</organism>
<dbReference type="Pfam" id="PF00583">
    <property type="entry name" value="Acetyltransf_1"/>
    <property type="match status" value="1"/>
</dbReference>
<dbReference type="SUPFAM" id="SSF55729">
    <property type="entry name" value="Acyl-CoA N-acyltransferases (Nat)"/>
    <property type="match status" value="1"/>
</dbReference>
<protein>
    <submittedName>
        <fullName evidence="3">N-acetyltransferase domain-containing protein</fullName>
    </submittedName>
</protein>
<keyword evidence="2" id="KW-1185">Reference proteome</keyword>
<reference evidence="3" key="1">
    <citation type="submission" date="2022-11" db="UniProtKB">
        <authorList>
            <consortium name="WormBaseParasite"/>
        </authorList>
    </citation>
    <scope>IDENTIFICATION</scope>
</reference>